<keyword evidence="5" id="KW-0547">Nucleotide-binding</keyword>
<dbReference type="SUPFAM" id="SSF55874">
    <property type="entry name" value="ATPase domain of HSP90 chaperone/DNA topoisomerase II/histidine kinase"/>
    <property type="match status" value="1"/>
</dbReference>
<feature type="domain" description="Histidine kinase" evidence="9">
    <location>
        <begin position="261"/>
        <end position="472"/>
    </location>
</feature>
<dbReference type="Gene3D" id="1.10.287.130">
    <property type="match status" value="1"/>
</dbReference>
<dbReference type="InterPro" id="IPR003594">
    <property type="entry name" value="HATPase_dom"/>
</dbReference>
<sequence>MDATTDPDGLTAQAEALLRQIEGAGAADLIQSVFPSVIHTLRLLCDRVKYLEQERAALADHVAVEHRTNLDFRESLAELIRVQELSGALLGSLDLEAILAALARLTRQVVPYEDFGVFEVHEGQETFAPLAVQGSTGTFADRVQQLWKDGVIDWAVQQGRPTVVPDADAPPEERSRCLVIAPLRGLGRCVGVFVLACPKPQDAFTAGEMELIALLARQAAIALENAHLYQSLAETNRKFRESQSQLVQAGKLAAVGQLAGGVAHEVNNPLQIILSRVQLLMMRYRDVPHLQDDLRLIESNVKRISRIIRSLLDFARYNSGEMEWSGVDVAHLARQTCTLIQHQLDKAGIALTLDAPADLPKVYGNAGEIEQVFLNLLLNAQHATPPGGRVEIRIRAGGKRVVASVSDTGAGIPKDVLPKIFEPFFTTRSAEGGTGLGLSIIYGIIQKHRGRIEVESQIDAGTTFTIHFPALEREDED</sequence>
<keyword evidence="7" id="KW-0067">ATP-binding</keyword>
<dbReference type="AlphaFoldDB" id="A0A1F6D2U2"/>
<reference evidence="10 11" key="1">
    <citation type="journal article" date="2016" name="Nat. Commun.">
        <title>Thousands of microbial genomes shed light on interconnected biogeochemical processes in an aquifer system.</title>
        <authorList>
            <person name="Anantharaman K."/>
            <person name="Brown C.T."/>
            <person name="Hug L.A."/>
            <person name="Sharon I."/>
            <person name="Castelle C.J."/>
            <person name="Probst A.J."/>
            <person name="Thomas B.C."/>
            <person name="Singh A."/>
            <person name="Wilkins M.J."/>
            <person name="Karaoz U."/>
            <person name="Brodie E.L."/>
            <person name="Williams K.H."/>
            <person name="Hubbard S.S."/>
            <person name="Banfield J.F."/>
        </authorList>
    </citation>
    <scope>NUCLEOTIDE SEQUENCE [LARGE SCALE GENOMIC DNA]</scope>
    <source>
        <strain evidence="11">RIFCSPLOWO2_12_FULL_64_10</strain>
    </source>
</reference>
<accession>A0A1F6D2U2</accession>
<dbReference type="SMART" id="SM00388">
    <property type="entry name" value="HisKA"/>
    <property type="match status" value="1"/>
</dbReference>
<dbReference type="InterPro" id="IPR029016">
    <property type="entry name" value="GAF-like_dom_sf"/>
</dbReference>
<evidence type="ECO:0000259" key="9">
    <source>
        <dbReference type="PROSITE" id="PS50109"/>
    </source>
</evidence>
<evidence type="ECO:0000256" key="5">
    <source>
        <dbReference type="ARBA" id="ARBA00022741"/>
    </source>
</evidence>
<dbReference type="InterPro" id="IPR036890">
    <property type="entry name" value="HATPase_C_sf"/>
</dbReference>
<dbReference type="Proteomes" id="UP000178606">
    <property type="component" value="Unassembled WGS sequence"/>
</dbReference>
<keyword evidence="8" id="KW-0902">Two-component regulatory system</keyword>
<dbReference type="Pfam" id="PF00512">
    <property type="entry name" value="HisKA"/>
    <property type="match status" value="1"/>
</dbReference>
<dbReference type="PROSITE" id="PS50109">
    <property type="entry name" value="HIS_KIN"/>
    <property type="match status" value="1"/>
</dbReference>
<evidence type="ECO:0000256" key="8">
    <source>
        <dbReference type="ARBA" id="ARBA00023012"/>
    </source>
</evidence>
<dbReference type="SUPFAM" id="SSF55781">
    <property type="entry name" value="GAF domain-like"/>
    <property type="match status" value="1"/>
</dbReference>
<evidence type="ECO:0000256" key="6">
    <source>
        <dbReference type="ARBA" id="ARBA00022777"/>
    </source>
</evidence>
<evidence type="ECO:0000313" key="10">
    <source>
        <dbReference type="EMBL" id="OGG55621.1"/>
    </source>
</evidence>
<evidence type="ECO:0000256" key="2">
    <source>
        <dbReference type="ARBA" id="ARBA00012438"/>
    </source>
</evidence>
<evidence type="ECO:0000313" key="11">
    <source>
        <dbReference type="Proteomes" id="UP000178606"/>
    </source>
</evidence>
<evidence type="ECO:0000256" key="4">
    <source>
        <dbReference type="ARBA" id="ARBA00022679"/>
    </source>
</evidence>
<dbReference type="Gene3D" id="3.30.450.40">
    <property type="match status" value="1"/>
</dbReference>
<evidence type="ECO:0000256" key="3">
    <source>
        <dbReference type="ARBA" id="ARBA00022553"/>
    </source>
</evidence>
<dbReference type="InterPro" id="IPR005467">
    <property type="entry name" value="His_kinase_dom"/>
</dbReference>
<dbReference type="Gene3D" id="3.30.565.10">
    <property type="entry name" value="Histidine kinase-like ATPase, C-terminal domain"/>
    <property type="match status" value="1"/>
</dbReference>
<gene>
    <name evidence="10" type="ORF">A3F84_01730</name>
</gene>
<dbReference type="SMART" id="SM00387">
    <property type="entry name" value="HATPase_c"/>
    <property type="match status" value="1"/>
</dbReference>
<dbReference type="PANTHER" id="PTHR43065">
    <property type="entry name" value="SENSOR HISTIDINE KINASE"/>
    <property type="match status" value="1"/>
</dbReference>
<protein>
    <recommendedName>
        <fullName evidence="2">histidine kinase</fullName>
        <ecNumber evidence="2">2.7.13.3</ecNumber>
    </recommendedName>
</protein>
<dbReference type="PANTHER" id="PTHR43065:SF10">
    <property type="entry name" value="PEROXIDE STRESS-ACTIVATED HISTIDINE KINASE MAK3"/>
    <property type="match status" value="1"/>
</dbReference>
<dbReference type="InterPro" id="IPR003661">
    <property type="entry name" value="HisK_dim/P_dom"/>
</dbReference>
<dbReference type="InterPro" id="IPR004358">
    <property type="entry name" value="Sig_transdc_His_kin-like_C"/>
</dbReference>
<keyword evidence="6" id="KW-0418">Kinase</keyword>
<keyword evidence="4" id="KW-0808">Transferase</keyword>
<organism evidence="10 11">
    <name type="scientific">Handelsmanbacteria sp. (strain RIFCSPLOWO2_12_FULL_64_10)</name>
    <dbReference type="NCBI Taxonomy" id="1817868"/>
    <lineage>
        <taxon>Bacteria</taxon>
        <taxon>Candidatus Handelsmaniibacteriota</taxon>
    </lineage>
</organism>
<dbReference type="GO" id="GO:0000155">
    <property type="term" value="F:phosphorelay sensor kinase activity"/>
    <property type="evidence" value="ECO:0007669"/>
    <property type="project" value="InterPro"/>
</dbReference>
<evidence type="ECO:0000256" key="1">
    <source>
        <dbReference type="ARBA" id="ARBA00000085"/>
    </source>
</evidence>
<dbReference type="Pfam" id="PF02518">
    <property type="entry name" value="HATPase_c"/>
    <property type="match status" value="1"/>
</dbReference>
<comment type="catalytic activity">
    <reaction evidence="1">
        <text>ATP + protein L-histidine = ADP + protein N-phospho-L-histidine.</text>
        <dbReference type="EC" id="2.7.13.3"/>
    </reaction>
</comment>
<dbReference type="GO" id="GO:0005524">
    <property type="term" value="F:ATP binding"/>
    <property type="evidence" value="ECO:0007669"/>
    <property type="project" value="UniProtKB-KW"/>
</dbReference>
<dbReference type="SMART" id="SM00065">
    <property type="entry name" value="GAF"/>
    <property type="match status" value="1"/>
</dbReference>
<dbReference type="EC" id="2.7.13.3" evidence="2"/>
<dbReference type="SUPFAM" id="SSF47384">
    <property type="entry name" value="Homodimeric domain of signal transducing histidine kinase"/>
    <property type="match status" value="1"/>
</dbReference>
<evidence type="ECO:0000256" key="7">
    <source>
        <dbReference type="ARBA" id="ARBA00022840"/>
    </source>
</evidence>
<dbReference type="Pfam" id="PF13492">
    <property type="entry name" value="GAF_3"/>
    <property type="match status" value="1"/>
</dbReference>
<keyword evidence="3" id="KW-0597">Phosphoprotein</keyword>
<comment type="caution">
    <text evidence="10">The sequence shown here is derived from an EMBL/GenBank/DDBJ whole genome shotgun (WGS) entry which is preliminary data.</text>
</comment>
<dbReference type="InterPro" id="IPR003018">
    <property type="entry name" value="GAF"/>
</dbReference>
<dbReference type="InterPro" id="IPR036097">
    <property type="entry name" value="HisK_dim/P_sf"/>
</dbReference>
<name>A0A1F6D2U2_HANXR</name>
<dbReference type="CDD" id="cd00082">
    <property type="entry name" value="HisKA"/>
    <property type="match status" value="1"/>
</dbReference>
<dbReference type="PRINTS" id="PR00344">
    <property type="entry name" value="BCTRLSENSOR"/>
</dbReference>
<proteinExistence type="predicted"/>
<dbReference type="EMBL" id="MFKF01000066">
    <property type="protein sequence ID" value="OGG55621.1"/>
    <property type="molecule type" value="Genomic_DNA"/>
</dbReference>